<dbReference type="InterPro" id="IPR047057">
    <property type="entry name" value="MerR_fam"/>
</dbReference>
<reference evidence="3 4" key="2">
    <citation type="submission" date="2019-02" db="EMBL/GenBank/DDBJ databases">
        <title>'Lichenibacterium ramalinii' gen. nov. sp. nov., 'Lichenibacterium minor' gen. nov. sp. nov.</title>
        <authorList>
            <person name="Pankratov T."/>
        </authorList>
    </citation>
    <scope>NUCLEOTIDE SEQUENCE [LARGE SCALE GENOMIC DNA]</scope>
    <source>
        <strain evidence="3 4">RmlP001</strain>
    </source>
</reference>
<dbReference type="PANTHER" id="PTHR30204:SF58">
    <property type="entry name" value="HTH-TYPE TRANSCRIPTIONAL REGULATOR YFMP"/>
    <property type="match status" value="1"/>
</dbReference>
<evidence type="ECO:0000259" key="2">
    <source>
        <dbReference type="PROSITE" id="PS50937"/>
    </source>
</evidence>
<dbReference type="Proteomes" id="UP000289411">
    <property type="component" value="Unassembled WGS sequence"/>
</dbReference>
<dbReference type="GO" id="GO:0003677">
    <property type="term" value="F:DNA binding"/>
    <property type="evidence" value="ECO:0007669"/>
    <property type="project" value="UniProtKB-KW"/>
</dbReference>
<proteinExistence type="predicted"/>
<dbReference type="PROSITE" id="PS50937">
    <property type="entry name" value="HTH_MERR_2"/>
    <property type="match status" value="1"/>
</dbReference>
<evidence type="ECO:0000313" key="3">
    <source>
        <dbReference type="EMBL" id="RYB03496.1"/>
    </source>
</evidence>
<reference evidence="3 4" key="1">
    <citation type="submission" date="2018-09" db="EMBL/GenBank/DDBJ databases">
        <authorList>
            <person name="Grouzdev D.S."/>
            <person name="Krutkina M.S."/>
        </authorList>
    </citation>
    <scope>NUCLEOTIDE SEQUENCE [LARGE SCALE GENOMIC DNA]</scope>
    <source>
        <strain evidence="3 4">RmlP001</strain>
    </source>
</reference>
<keyword evidence="4" id="KW-1185">Reference proteome</keyword>
<gene>
    <name evidence="3" type="ORF">D3272_17225</name>
</gene>
<evidence type="ECO:0000313" key="4">
    <source>
        <dbReference type="Proteomes" id="UP000289411"/>
    </source>
</evidence>
<name>A0A4Q2RB73_9HYPH</name>
<dbReference type="PANTHER" id="PTHR30204">
    <property type="entry name" value="REDOX-CYCLING DRUG-SENSING TRANSCRIPTIONAL ACTIVATOR SOXR"/>
    <property type="match status" value="1"/>
</dbReference>
<accession>A0A4Q2RB73</accession>
<dbReference type="InterPro" id="IPR000551">
    <property type="entry name" value="MerR-type_HTH_dom"/>
</dbReference>
<dbReference type="Pfam" id="PF13411">
    <property type="entry name" value="MerR_1"/>
    <property type="match status" value="1"/>
</dbReference>
<dbReference type="SMART" id="SM00422">
    <property type="entry name" value="HTH_MERR"/>
    <property type="match status" value="1"/>
</dbReference>
<evidence type="ECO:0000256" key="1">
    <source>
        <dbReference type="ARBA" id="ARBA00023125"/>
    </source>
</evidence>
<dbReference type="EMBL" id="QYBC01000014">
    <property type="protein sequence ID" value="RYB03496.1"/>
    <property type="molecule type" value="Genomic_DNA"/>
</dbReference>
<dbReference type="SUPFAM" id="SSF46955">
    <property type="entry name" value="Putative DNA-binding domain"/>
    <property type="match status" value="1"/>
</dbReference>
<comment type="caution">
    <text evidence="3">The sequence shown here is derived from an EMBL/GenBank/DDBJ whole genome shotgun (WGS) entry which is preliminary data.</text>
</comment>
<dbReference type="InterPro" id="IPR009061">
    <property type="entry name" value="DNA-bd_dom_put_sf"/>
</dbReference>
<sequence>MSIIDLSLVREPQSPQAAVGDGLMTIGDMAKAFNVSQRTLRFYEDRGMLKPKRDGSSRLYGAQDRRKLGLILRGKRLGFTLTEIIGFVADNGSGANALALDQNQINLQIAHLERQRESLDTAISELRATQDKLATP</sequence>
<dbReference type="Gene3D" id="1.10.1660.10">
    <property type="match status" value="1"/>
</dbReference>
<protein>
    <submittedName>
        <fullName evidence="3">MerR family transcriptional regulator</fullName>
    </submittedName>
</protein>
<keyword evidence="1" id="KW-0238">DNA-binding</keyword>
<dbReference type="AlphaFoldDB" id="A0A4Q2RB73"/>
<organism evidence="3 4">
    <name type="scientific">Lichenibacterium ramalinae</name>
    <dbReference type="NCBI Taxonomy" id="2316527"/>
    <lineage>
        <taxon>Bacteria</taxon>
        <taxon>Pseudomonadati</taxon>
        <taxon>Pseudomonadota</taxon>
        <taxon>Alphaproteobacteria</taxon>
        <taxon>Hyphomicrobiales</taxon>
        <taxon>Lichenihabitantaceae</taxon>
        <taxon>Lichenibacterium</taxon>
    </lineage>
</organism>
<feature type="domain" description="HTH merR-type" evidence="2">
    <location>
        <begin position="23"/>
        <end position="90"/>
    </location>
</feature>
<dbReference type="OrthoDB" id="9803659at2"/>
<dbReference type="GO" id="GO:0003700">
    <property type="term" value="F:DNA-binding transcription factor activity"/>
    <property type="evidence" value="ECO:0007669"/>
    <property type="project" value="InterPro"/>
</dbReference>